<dbReference type="SUPFAM" id="SSF52058">
    <property type="entry name" value="L domain-like"/>
    <property type="match status" value="1"/>
</dbReference>
<evidence type="ECO:0000256" key="1">
    <source>
        <dbReference type="ARBA" id="ARBA00022614"/>
    </source>
</evidence>
<evidence type="ECO:0008006" key="5">
    <source>
        <dbReference type="Google" id="ProtNLM"/>
    </source>
</evidence>
<keyword evidence="2" id="KW-0677">Repeat</keyword>
<keyword evidence="1" id="KW-0433">Leucine-rich repeat</keyword>
<dbReference type="Pfam" id="PF13516">
    <property type="entry name" value="LRR_6"/>
    <property type="match status" value="1"/>
</dbReference>
<keyword evidence="4" id="KW-1185">Reference proteome</keyword>
<evidence type="ECO:0000256" key="2">
    <source>
        <dbReference type="ARBA" id="ARBA00022737"/>
    </source>
</evidence>
<feature type="non-terminal residue" evidence="3">
    <location>
        <position position="534"/>
    </location>
</feature>
<dbReference type="PANTHER" id="PTHR46652">
    <property type="entry name" value="LEUCINE-RICH REPEAT AND IQ DOMAIN-CONTAINING PROTEIN 1-RELATED"/>
    <property type="match status" value="1"/>
</dbReference>
<protein>
    <recommendedName>
        <fullName evidence="5">EGF-like domain-containing protein</fullName>
    </recommendedName>
</protein>
<dbReference type="PANTHER" id="PTHR46652:SF3">
    <property type="entry name" value="LEUCINE-RICH REPEAT-CONTAINING PROTEIN 9"/>
    <property type="match status" value="1"/>
</dbReference>
<dbReference type="InterPro" id="IPR050836">
    <property type="entry name" value="SDS22/Internalin_LRR"/>
</dbReference>
<evidence type="ECO:0000313" key="4">
    <source>
        <dbReference type="Proteomes" id="UP001057375"/>
    </source>
</evidence>
<name>A0ABQ5KLI2_9EUKA</name>
<dbReference type="Proteomes" id="UP001057375">
    <property type="component" value="Unassembled WGS sequence"/>
</dbReference>
<accession>A0ABQ5KLI2</accession>
<evidence type="ECO:0000313" key="3">
    <source>
        <dbReference type="EMBL" id="GKT33349.1"/>
    </source>
</evidence>
<sequence>ILTVPTLREATGSVVLSDVSGGVASLRGLEYATSLSSLDASDYDLSGSVSGLGYDDADAVYDRMVIQMLAKGVDYYTVLNIGLSSLSVQNTGIYRIEDVLDLTPIASSDLATSTFKLTTLDLSNNYISDVSVLITEGFFPADVMETLVLDDNYICDISGVVSTLNDYFTGTYFSSLTVSAQTCQCSESFSFADHKTCRRRSDDTYQVECWNGYYLDKELGTCVKATSSTDVTRCHVCELADIQMSVMEEGASDITCGCKSSFHGDTCEYVDIPDDNLRRAICGTLVPSRLSTCDDVTIEDLESLVSLSARYVNSFDGLQYSTNLETLSISGSDGITETDIAYLPDSMLSLTLKNVNLAADIDFSDFSNIMEMDLQNNLTFDITVVNLLPSTLTSLNLSGCVNFLNTYNLPSSLVSLYLDDVGVGASTSFAAFTGLETLSLVNSSSFNMSSSSQLPSSLKYLDLGGCSSFDGLSYLPTGLTTLSLDGVGIAADTSFVSFSSLTTLSVANNPLYNVASAGEFPSTITSLDISGCSS</sequence>
<dbReference type="InterPro" id="IPR001611">
    <property type="entry name" value="Leu-rich_rpt"/>
</dbReference>
<organism evidence="3 4">
    <name type="scientific">Aduncisulcus paluster</name>
    <dbReference type="NCBI Taxonomy" id="2918883"/>
    <lineage>
        <taxon>Eukaryota</taxon>
        <taxon>Metamonada</taxon>
        <taxon>Carpediemonas-like organisms</taxon>
        <taxon>Aduncisulcus</taxon>
    </lineage>
</organism>
<reference evidence="3" key="1">
    <citation type="submission" date="2022-03" db="EMBL/GenBank/DDBJ databases">
        <title>Draft genome sequence of Aduncisulcus paluster, a free-living microaerophilic Fornicata.</title>
        <authorList>
            <person name="Yuyama I."/>
            <person name="Kume K."/>
            <person name="Tamura T."/>
            <person name="Inagaki Y."/>
            <person name="Hashimoto T."/>
        </authorList>
    </citation>
    <scope>NUCLEOTIDE SEQUENCE</scope>
    <source>
        <strain evidence="3">NY0171</strain>
    </source>
</reference>
<dbReference type="PROSITE" id="PS51450">
    <property type="entry name" value="LRR"/>
    <property type="match status" value="1"/>
</dbReference>
<feature type="non-terminal residue" evidence="3">
    <location>
        <position position="1"/>
    </location>
</feature>
<proteinExistence type="predicted"/>
<dbReference type="EMBL" id="BQXS01010223">
    <property type="protein sequence ID" value="GKT33349.1"/>
    <property type="molecule type" value="Genomic_DNA"/>
</dbReference>
<comment type="caution">
    <text evidence="3">The sequence shown here is derived from an EMBL/GenBank/DDBJ whole genome shotgun (WGS) entry which is preliminary data.</text>
</comment>
<dbReference type="Gene3D" id="3.80.10.10">
    <property type="entry name" value="Ribonuclease Inhibitor"/>
    <property type="match status" value="3"/>
</dbReference>
<gene>
    <name evidence="3" type="ORF">ADUPG1_007288</name>
</gene>
<dbReference type="InterPro" id="IPR032675">
    <property type="entry name" value="LRR_dom_sf"/>
</dbReference>